<evidence type="ECO:0000256" key="1">
    <source>
        <dbReference type="SAM" id="MobiDB-lite"/>
    </source>
</evidence>
<comment type="caution">
    <text evidence="2">The sequence shown here is derived from an EMBL/GenBank/DDBJ whole genome shotgun (WGS) entry which is preliminary data.</text>
</comment>
<dbReference type="AlphaFoldDB" id="A0A7J0DI11"/>
<gene>
    <name evidence="2" type="ORF">Acr_00g0037420</name>
</gene>
<dbReference type="Proteomes" id="UP000585474">
    <property type="component" value="Unassembled WGS sequence"/>
</dbReference>
<name>A0A7J0DI11_9ERIC</name>
<organism evidence="2 3">
    <name type="scientific">Actinidia rufa</name>
    <dbReference type="NCBI Taxonomy" id="165716"/>
    <lineage>
        <taxon>Eukaryota</taxon>
        <taxon>Viridiplantae</taxon>
        <taxon>Streptophyta</taxon>
        <taxon>Embryophyta</taxon>
        <taxon>Tracheophyta</taxon>
        <taxon>Spermatophyta</taxon>
        <taxon>Magnoliopsida</taxon>
        <taxon>eudicotyledons</taxon>
        <taxon>Gunneridae</taxon>
        <taxon>Pentapetalae</taxon>
        <taxon>asterids</taxon>
        <taxon>Ericales</taxon>
        <taxon>Actinidiaceae</taxon>
        <taxon>Actinidia</taxon>
    </lineage>
</organism>
<feature type="region of interest" description="Disordered" evidence="1">
    <location>
        <begin position="1"/>
        <end position="34"/>
    </location>
</feature>
<sequence>MHGEDPIRDEFPMEGEVPMHGAYPSQEETSTQGEPPTWFLEYFGKLNESLGEIKQRQEEIIQNQVRKEQYIDRLGDIHHELRQQIDRRGDFYEEQGQRVDRLGNLYENMHEQHTHQLAEIDAQLEGLWIHLIPPPSFDLANAPPLPLFYRDPPY</sequence>
<proteinExistence type="predicted"/>
<evidence type="ECO:0000313" key="3">
    <source>
        <dbReference type="Proteomes" id="UP000585474"/>
    </source>
</evidence>
<dbReference type="EMBL" id="BJWL01000220">
    <property type="protein sequence ID" value="GFS35026.1"/>
    <property type="molecule type" value="Genomic_DNA"/>
</dbReference>
<reference evidence="3" key="1">
    <citation type="submission" date="2019-07" db="EMBL/GenBank/DDBJ databases">
        <title>De Novo Assembly of kiwifruit Actinidia rufa.</title>
        <authorList>
            <person name="Sugita-Konishi S."/>
            <person name="Sato K."/>
            <person name="Mori E."/>
            <person name="Abe Y."/>
            <person name="Kisaki G."/>
            <person name="Hamano K."/>
            <person name="Suezawa K."/>
            <person name="Otani M."/>
            <person name="Fukuda T."/>
            <person name="Manabe T."/>
            <person name="Gomi K."/>
            <person name="Tabuchi M."/>
            <person name="Akimitsu K."/>
            <person name="Kataoka I."/>
        </authorList>
    </citation>
    <scope>NUCLEOTIDE SEQUENCE [LARGE SCALE GENOMIC DNA]</scope>
    <source>
        <strain evidence="3">cv. Fuchu</strain>
    </source>
</reference>
<evidence type="ECO:0000313" key="2">
    <source>
        <dbReference type="EMBL" id="GFS35026.1"/>
    </source>
</evidence>
<accession>A0A7J0DI11</accession>
<protein>
    <submittedName>
        <fullName evidence="2">Uncharacterized protein</fullName>
    </submittedName>
</protein>
<keyword evidence="3" id="KW-1185">Reference proteome</keyword>
<feature type="compositionally biased region" description="Basic and acidic residues" evidence="1">
    <location>
        <begin position="1"/>
        <end position="11"/>
    </location>
</feature>